<feature type="transmembrane region" description="Helical" evidence="8">
    <location>
        <begin position="247"/>
        <end position="265"/>
    </location>
</feature>
<evidence type="ECO:0000256" key="7">
    <source>
        <dbReference type="ARBA" id="ARBA00023136"/>
    </source>
</evidence>
<dbReference type="PANTHER" id="PTHR22911">
    <property type="entry name" value="ACYL-MALONYL CONDENSING ENZYME-RELATED"/>
    <property type="match status" value="1"/>
</dbReference>
<evidence type="ECO:0000256" key="5">
    <source>
        <dbReference type="ARBA" id="ARBA00022692"/>
    </source>
</evidence>
<keyword evidence="3" id="KW-0813">Transport</keyword>
<evidence type="ECO:0000256" key="4">
    <source>
        <dbReference type="ARBA" id="ARBA00022475"/>
    </source>
</evidence>
<gene>
    <name evidence="10" type="primary">rarD_5</name>
    <name evidence="10" type="ORF">SDC9_71051</name>
</gene>
<dbReference type="NCBIfam" id="TIGR00688">
    <property type="entry name" value="rarD"/>
    <property type="match status" value="1"/>
</dbReference>
<feature type="transmembrane region" description="Helical" evidence="8">
    <location>
        <begin position="77"/>
        <end position="97"/>
    </location>
</feature>
<keyword evidence="7 8" id="KW-0472">Membrane</keyword>
<protein>
    <submittedName>
        <fullName evidence="10">Protein RarD</fullName>
    </submittedName>
</protein>
<dbReference type="InterPro" id="IPR000620">
    <property type="entry name" value="EamA_dom"/>
</dbReference>
<dbReference type="InterPro" id="IPR004626">
    <property type="entry name" value="RarD"/>
</dbReference>
<feature type="transmembrane region" description="Helical" evidence="8">
    <location>
        <begin position="109"/>
        <end position="126"/>
    </location>
</feature>
<dbReference type="Gene3D" id="1.10.3730.20">
    <property type="match status" value="1"/>
</dbReference>
<dbReference type="InterPro" id="IPR037185">
    <property type="entry name" value="EmrE-like"/>
</dbReference>
<dbReference type="Pfam" id="PF00892">
    <property type="entry name" value="EamA"/>
    <property type="match status" value="2"/>
</dbReference>
<sequence length="312" mass="33844">MPEPTATTTRPGLQRGLLSGLGAYLLWGFFPLYWPLLSRAGAMEILAQRIVWSLVFGLLGCLLLRRRFWQGLDGRRAWMTLLGAGALVSVNWGTYIWAVNNGHVLDAALGYYINPILSILLGVVFLHERLSRLQWLAVGLAASAVVVLTVEVGGLPWAALVLSVSFGLYGLLKKGVRIDALSGMVVEGLGISVVALAFLIRLQASGRSTFTAYGPLHTGLLVTGGLVTLVPLLFFADAAQRLPLTTLGLLQYVAPTMQFLIGWLVRGEVMSPGRWAGFLLVWISIAIVSAEALVAWRRLDRVGRRRPTTIGS</sequence>
<organism evidence="10">
    <name type="scientific">bioreactor metagenome</name>
    <dbReference type="NCBI Taxonomy" id="1076179"/>
    <lineage>
        <taxon>unclassified sequences</taxon>
        <taxon>metagenomes</taxon>
        <taxon>ecological metagenomes</taxon>
    </lineage>
</organism>
<keyword evidence="5 8" id="KW-0812">Transmembrane</keyword>
<dbReference type="SUPFAM" id="SSF103481">
    <property type="entry name" value="Multidrug resistance efflux transporter EmrE"/>
    <property type="match status" value="2"/>
</dbReference>
<accession>A0A644Y9G4</accession>
<feature type="domain" description="EamA" evidence="9">
    <location>
        <begin position="15"/>
        <end position="149"/>
    </location>
</feature>
<dbReference type="GO" id="GO:0005886">
    <property type="term" value="C:plasma membrane"/>
    <property type="evidence" value="ECO:0007669"/>
    <property type="project" value="UniProtKB-SubCell"/>
</dbReference>
<evidence type="ECO:0000256" key="6">
    <source>
        <dbReference type="ARBA" id="ARBA00022989"/>
    </source>
</evidence>
<comment type="caution">
    <text evidence="10">The sequence shown here is derived from an EMBL/GenBank/DDBJ whole genome shotgun (WGS) entry which is preliminary data.</text>
</comment>
<keyword evidence="4" id="KW-1003">Cell membrane</keyword>
<feature type="transmembrane region" description="Helical" evidence="8">
    <location>
        <begin position="216"/>
        <end position="235"/>
    </location>
</feature>
<evidence type="ECO:0000259" key="9">
    <source>
        <dbReference type="Pfam" id="PF00892"/>
    </source>
</evidence>
<evidence type="ECO:0000256" key="3">
    <source>
        <dbReference type="ARBA" id="ARBA00022448"/>
    </source>
</evidence>
<feature type="transmembrane region" description="Helical" evidence="8">
    <location>
        <begin position="133"/>
        <end position="150"/>
    </location>
</feature>
<feature type="domain" description="EamA" evidence="9">
    <location>
        <begin position="158"/>
        <end position="289"/>
    </location>
</feature>
<feature type="transmembrane region" description="Helical" evidence="8">
    <location>
        <begin position="156"/>
        <end position="172"/>
    </location>
</feature>
<comment type="similarity">
    <text evidence="2">Belongs to the EamA transporter family.</text>
</comment>
<evidence type="ECO:0000256" key="2">
    <source>
        <dbReference type="ARBA" id="ARBA00007362"/>
    </source>
</evidence>
<feature type="transmembrane region" description="Helical" evidence="8">
    <location>
        <begin position="46"/>
        <end position="65"/>
    </location>
</feature>
<dbReference type="PANTHER" id="PTHR22911:SF137">
    <property type="entry name" value="SOLUTE CARRIER FAMILY 35 MEMBER G2-RELATED"/>
    <property type="match status" value="1"/>
</dbReference>
<reference evidence="10" key="1">
    <citation type="submission" date="2019-08" db="EMBL/GenBank/DDBJ databases">
        <authorList>
            <person name="Kucharzyk K."/>
            <person name="Murdoch R.W."/>
            <person name="Higgins S."/>
            <person name="Loffler F."/>
        </authorList>
    </citation>
    <scope>NUCLEOTIDE SEQUENCE</scope>
</reference>
<evidence type="ECO:0000256" key="8">
    <source>
        <dbReference type="SAM" id="Phobius"/>
    </source>
</evidence>
<proteinExistence type="inferred from homology"/>
<dbReference type="AlphaFoldDB" id="A0A644Y9G4"/>
<name>A0A644Y9G4_9ZZZZ</name>
<dbReference type="EMBL" id="VSSQ01004292">
    <property type="protein sequence ID" value="MPM24568.1"/>
    <property type="molecule type" value="Genomic_DNA"/>
</dbReference>
<comment type="subcellular location">
    <subcellularLocation>
        <location evidence="1">Cell membrane</location>
        <topology evidence="1">Multi-pass membrane protein</topology>
    </subcellularLocation>
</comment>
<feature type="transmembrane region" description="Helical" evidence="8">
    <location>
        <begin position="277"/>
        <end position="296"/>
    </location>
</feature>
<evidence type="ECO:0000256" key="1">
    <source>
        <dbReference type="ARBA" id="ARBA00004651"/>
    </source>
</evidence>
<keyword evidence="6 8" id="KW-1133">Transmembrane helix</keyword>
<evidence type="ECO:0000313" key="10">
    <source>
        <dbReference type="EMBL" id="MPM24568.1"/>
    </source>
</evidence>
<feature type="transmembrane region" description="Helical" evidence="8">
    <location>
        <begin position="184"/>
        <end position="204"/>
    </location>
</feature>
<feature type="transmembrane region" description="Helical" evidence="8">
    <location>
        <begin position="12"/>
        <end position="34"/>
    </location>
</feature>